<evidence type="ECO:0000256" key="3">
    <source>
        <dbReference type="ARBA" id="ARBA00022801"/>
    </source>
</evidence>
<keyword evidence="2" id="KW-0645">Protease</keyword>
<dbReference type="InterPro" id="IPR005320">
    <property type="entry name" value="Peptidase_S51"/>
</dbReference>
<evidence type="ECO:0000313" key="5">
    <source>
        <dbReference type="EMBL" id="POH63856.1"/>
    </source>
</evidence>
<dbReference type="Gene3D" id="3.40.50.880">
    <property type="match status" value="1"/>
</dbReference>
<dbReference type="Pfam" id="PF03575">
    <property type="entry name" value="Peptidase_S51"/>
    <property type="match status" value="1"/>
</dbReference>
<organism evidence="5 6">
    <name type="scientific">Cryobacterium zongtaii</name>
    <dbReference type="NCBI Taxonomy" id="1259217"/>
    <lineage>
        <taxon>Bacteria</taxon>
        <taxon>Bacillati</taxon>
        <taxon>Actinomycetota</taxon>
        <taxon>Actinomycetes</taxon>
        <taxon>Micrococcales</taxon>
        <taxon>Microbacteriaceae</taxon>
        <taxon>Cryobacterium</taxon>
    </lineage>
</organism>
<comment type="caution">
    <text evidence="5">The sequence shown here is derived from an EMBL/GenBank/DDBJ whole genome shotgun (WGS) entry which is preliminary data.</text>
</comment>
<evidence type="ECO:0000313" key="6">
    <source>
        <dbReference type="Proteomes" id="UP000237104"/>
    </source>
</evidence>
<dbReference type="EMBL" id="PPXF01000049">
    <property type="protein sequence ID" value="POH63856.1"/>
    <property type="molecule type" value="Genomic_DNA"/>
</dbReference>
<dbReference type="CDD" id="cd03146">
    <property type="entry name" value="GAT1_Peptidase_E"/>
    <property type="match status" value="1"/>
</dbReference>
<dbReference type="InterPro" id="IPR029062">
    <property type="entry name" value="Class_I_gatase-like"/>
</dbReference>
<dbReference type="GO" id="GO:0006508">
    <property type="term" value="P:proteolysis"/>
    <property type="evidence" value="ECO:0007669"/>
    <property type="project" value="UniProtKB-KW"/>
</dbReference>
<dbReference type="SUPFAM" id="SSF52317">
    <property type="entry name" value="Class I glutamine amidotransferase-like"/>
    <property type="match status" value="1"/>
</dbReference>
<keyword evidence="4" id="KW-0720">Serine protease</keyword>
<dbReference type="AlphaFoldDB" id="A0A2S3ZC69"/>
<proteinExistence type="inferred from homology"/>
<evidence type="ECO:0000256" key="2">
    <source>
        <dbReference type="ARBA" id="ARBA00022670"/>
    </source>
</evidence>
<comment type="similarity">
    <text evidence="1">Belongs to the peptidase S51 family.</text>
</comment>
<sequence length="255" mass="26700">MQLLLLANCTSPGHGYLEHALPEILAFLHGVTEITFVPFAGGDHDAYTATVRAAFEPHGIGVRSLHEAADPVAAVASAQALFVGGGNTFRLLAGLQRLGLIPVIRARVQNGLPYLGSSAGATITAPSIRTTNDMPIVQPESFEALGLVPFQINPHYVDADLVGAHAGDSRETRLTEFLDENDVPVLGLREGTHLSVTSTLACALAVVGGGPAGLLSTEPGIVFERGRAPHNVAGDVSPLLVRRPRYDRPLATAVS</sequence>
<keyword evidence="3" id="KW-0378">Hydrolase</keyword>
<dbReference type="PANTHER" id="PTHR20842:SF0">
    <property type="entry name" value="ALPHA-ASPARTYL DIPEPTIDASE"/>
    <property type="match status" value="1"/>
</dbReference>
<protein>
    <submittedName>
        <fullName evidence="5">Dipeptidase PepE</fullName>
    </submittedName>
</protein>
<dbReference type="NCBIfam" id="NF003642">
    <property type="entry name" value="PRK05282.1"/>
    <property type="match status" value="1"/>
</dbReference>
<evidence type="ECO:0000256" key="4">
    <source>
        <dbReference type="ARBA" id="ARBA00022825"/>
    </source>
</evidence>
<evidence type="ECO:0000256" key="1">
    <source>
        <dbReference type="ARBA" id="ARBA00006534"/>
    </source>
</evidence>
<dbReference type="GO" id="GO:0008236">
    <property type="term" value="F:serine-type peptidase activity"/>
    <property type="evidence" value="ECO:0007669"/>
    <property type="project" value="UniProtKB-KW"/>
</dbReference>
<accession>A0A2S3ZC69</accession>
<dbReference type="RefSeq" id="WP_103431350.1">
    <property type="nucleotide sequence ID" value="NZ_PPXF01000049.1"/>
</dbReference>
<reference evidence="5 6" key="1">
    <citation type="submission" date="2018-01" db="EMBL/GenBank/DDBJ databases">
        <title>Cryobacterium sp. nov., from glaciers in China.</title>
        <authorList>
            <person name="Liu Q."/>
            <person name="Xin Y.-H."/>
        </authorList>
    </citation>
    <scope>NUCLEOTIDE SEQUENCE [LARGE SCALE GENOMIC DNA]</scope>
    <source>
        <strain evidence="5 6">TMB1-8</strain>
    </source>
</reference>
<dbReference type="PANTHER" id="PTHR20842">
    <property type="entry name" value="PROTEASE S51 ALPHA-ASPARTYL DIPEPTIDASE"/>
    <property type="match status" value="1"/>
</dbReference>
<dbReference type="Proteomes" id="UP000237104">
    <property type="component" value="Unassembled WGS sequence"/>
</dbReference>
<dbReference type="OrthoDB" id="3373764at2"/>
<name>A0A2S3ZC69_9MICO</name>
<gene>
    <name evidence="5" type="ORF">C3B59_10760</name>
</gene>